<dbReference type="SUPFAM" id="SSF54695">
    <property type="entry name" value="POZ domain"/>
    <property type="match status" value="1"/>
</dbReference>
<dbReference type="HOGENOM" id="CLU_075133_3_1_1"/>
<dbReference type="EMBL" id="KN834795">
    <property type="protein sequence ID" value="KIK56752.1"/>
    <property type="molecule type" value="Genomic_DNA"/>
</dbReference>
<evidence type="ECO:0000313" key="3">
    <source>
        <dbReference type="Proteomes" id="UP000053593"/>
    </source>
</evidence>
<dbReference type="AlphaFoldDB" id="A0A0D0CF88"/>
<dbReference type="InterPro" id="IPR000210">
    <property type="entry name" value="BTB/POZ_dom"/>
</dbReference>
<dbReference type="Pfam" id="PF00651">
    <property type="entry name" value="BTB"/>
    <property type="match status" value="1"/>
</dbReference>
<dbReference type="Proteomes" id="UP000053593">
    <property type="component" value="Unassembled WGS sequence"/>
</dbReference>
<name>A0A0D0CF88_9AGAR</name>
<gene>
    <name evidence="2" type="ORF">GYMLUDRAFT_173835</name>
</gene>
<keyword evidence="3" id="KW-1185">Reference proteome</keyword>
<dbReference type="InterPro" id="IPR011333">
    <property type="entry name" value="SKP1/BTB/POZ_sf"/>
</dbReference>
<accession>A0A0D0CF88</accession>
<sequence>MSSYCFLVKDGDVTFCSSDDILFRVHKVNLEVVSTGFPPASLSLDETDVVKIEENAATLRLFFHFIYPGRPLPDLMSTSFELIHSVVTAADKWGMYHAMEICFLYLRKFVSTHPVDILRVAGRNDCGHLIAATAPYLVHLPITTIAAFGLSRSMCIRWVIQLFCTYDQ</sequence>
<feature type="domain" description="BTB" evidence="1">
    <location>
        <begin position="12"/>
        <end position="107"/>
    </location>
</feature>
<dbReference type="OrthoDB" id="3184970at2759"/>
<dbReference type="Gene3D" id="3.30.710.10">
    <property type="entry name" value="Potassium Channel Kv1.1, Chain A"/>
    <property type="match status" value="1"/>
</dbReference>
<evidence type="ECO:0000259" key="1">
    <source>
        <dbReference type="Pfam" id="PF00651"/>
    </source>
</evidence>
<reference evidence="2 3" key="1">
    <citation type="submission" date="2014-04" db="EMBL/GenBank/DDBJ databases">
        <title>Evolutionary Origins and Diversification of the Mycorrhizal Mutualists.</title>
        <authorList>
            <consortium name="DOE Joint Genome Institute"/>
            <consortium name="Mycorrhizal Genomics Consortium"/>
            <person name="Kohler A."/>
            <person name="Kuo A."/>
            <person name="Nagy L.G."/>
            <person name="Floudas D."/>
            <person name="Copeland A."/>
            <person name="Barry K.W."/>
            <person name="Cichocki N."/>
            <person name="Veneault-Fourrey C."/>
            <person name="LaButti K."/>
            <person name="Lindquist E.A."/>
            <person name="Lipzen A."/>
            <person name="Lundell T."/>
            <person name="Morin E."/>
            <person name="Murat C."/>
            <person name="Riley R."/>
            <person name="Ohm R."/>
            <person name="Sun H."/>
            <person name="Tunlid A."/>
            <person name="Henrissat B."/>
            <person name="Grigoriev I.V."/>
            <person name="Hibbett D.S."/>
            <person name="Martin F."/>
        </authorList>
    </citation>
    <scope>NUCLEOTIDE SEQUENCE [LARGE SCALE GENOMIC DNA]</scope>
    <source>
        <strain evidence="2 3">FD-317 M1</strain>
    </source>
</reference>
<organism evidence="2 3">
    <name type="scientific">Collybiopsis luxurians FD-317 M1</name>
    <dbReference type="NCBI Taxonomy" id="944289"/>
    <lineage>
        <taxon>Eukaryota</taxon>
        <taxon>Fungi</taxon>
        <taxon>Dikarya</taxon>
        <taxon>Basidiomycota</taxon>
        <taxon>Agaricomycotina</taxon>
        <taxon>Agaricomycetes</taxon>
        <taxon>Agaricomycetidae</taxon>
        <taxon>Agaricales</taxon>
        <taxon>Marasmiineae</taxon>
        <taxon>Omphalotaceae</taxon>
        <taxon>Collybiopsis</taxon>
        <taxon>Collybiopsis luxurians</taxon>
    </lineage>
</organism>
<proteinExistence type="predicted"/>
<evidence type="ECO:0000313" key="2">
    <source>
        <dbReference type="EMBL" id="KIK56752.1"/>
    </source>
</evidence>
<protein>
    <recommendedName>
        <fullName evidence="1">BTB domain-containing protein</fullName>
    </recommendedName>
</protein>